<keyword evidence="2" id="KW-1185">Reference proteome</keyword>
<evidence type="ECO:0000313" key="1">
    <source>
        <dbReference type="EMBL" id="TFK73126.1"/>
    </source>
</evidence>
<name>A0ACD3B648_9AGAR</name>
<evidence type="ECO:0000313" key="2">
    <source>
        <dbReference type="Proteomes" id="UP000308600"/>
    </source>
</evidence>
<organism evidence="1 2">
    <name type="scientific">Pluteus cervinus</name>
    <dbReference type="NCBI Taxonomy" id="181527"/>
    <lineage>
        <taxon>Eukaryota</taxon>
        <taxon>Fungi</taxon>
        <taxon>Dikarya</taxon>
        <taxon>Basidiomycota</taxon>
        <taxon>Agaricomycotina</taxon>
        <taxon>Agaricomycetes</taxon>
        <taxon>Agaricomycetidae</taxon>
        <taxon>Agaricales</taxon>
        <taxon>Pluteineae</taxon>
        <taxon>Pluteaceae</taxon>
        <taxon>Pluteus</taxon>
    </lineage>
</organism>
<reference evidence="1 2" key="1">
    <citation type="journal article" date="2019" name="Nat. Ecol. Evol.">
        <title>Megaphylogeny resolves global patterns of mushroom evolution.</title>
        <authorList>
            <person name="Varga T."/>
            <person name="Krizsan K."/>
            <person name="Foldi C."/>
            <person name="Dima B."/>
            <person name="Sanchez-Garcia M."/>
            <person name="Sanchez-Ramirez S."/>
            <person name="Szollosi G.J."/>
            <person name="Szarkandi J.G."/>
            <person name="Papp V."/>
            <person name="Albert L."/>
            <person name="Andreopoulos W."/>
            <person name="Angelini C."/>
            <person name="Antonin V."/>
            <person name="Barry K.W."/>
            <person name="Bougher N.L."/>
            <person name="Buchanan P."/>
            <person name="Buyck B."/>
            <person name="Bense V."/>
            <person name="Catcheside P."/>
            <person name="Chovatia M."/>
            <person name="Cooper J."/>
            <person name="Damon W."/>
            <person name="Desjardin D."/>
            <person name="Finy P."/>
            <person name="Geml J."/>
            <person name="Haridas S."/>
            <person name="Hughes K."/>
            <person name="Justo A."/>
            <person name="Karasinski D."/>
            <person name="Kautmanova I."/>
            <person name="Kiss B."/>
            <person name="Kocsube S."/>
            <person name="Kotiranta H."/>
            <person name="LaButti K.M."/>
            <person name="Lechner B.E."/>
            <person name="Liimatainen K."/>
            <person name="Lipzen A."/>
            <person name="Lukacs Z."/>
            <person name="Mihaltcheva S."/>
            <person name="Morgado L.N."/>
            <person name="Niskanen T."/>
            <person name="Noordeloos M.E."/>
            <person name="Ohm R.A."/>
            <person name="Ortiz-Santana B."/>
            <person name="Ovrebo C."/>
            <person name="Racz N."/>
            <person name="Riley R."/>
            <person name="Savchenko A."/>
            <person name="Shiryaev A."/>
            <person name="Soop K."/>
            <person name="Spirin V."/>
            <person name="Szebenyi C."/>
            <person name="Tomsovsky M."/>
            <person name="Tulloss R.E."/>
            <person name="Uehling J."/>
            <person name="Grigoriev I.V."/>
            <person name="Vagvolgyi C."/>
            <person name="Papp T."/>
            <person name="Martin F.M."/>
            <person name="Miettinen O."/>
            <person name="Hibbett D.S."/>
            <person name="Nagy L.G."/>
        </authorList>
    </citation>
    <scope>NUCLEOTIDE SEQUENCE [LARGE SCALE GENOMIC DNA]</scope>
    <source>
        <strain evidence="1 2">NL-1719</strain>
    </source>
</reference>
<protein>
    <submittedName>
        <fullName evidence="1">Uncharacterized protein</fullName>
    </submittedName>
</protein>
<accession>A0ACD3B648</accession>
<dbReference type="EMBL" id="ML208278">
    <property type="protein sequence ID" value="TFK73126.1"/>
    <property type="molecule type" value="Genomic_DNA"/>
</dbReference>
<proteinExistence type="predicted"/>
<dbReference type="Proteomes" id="UP000308600">
    <property type="component" value="Unassembled WGS sequence"/>
</dbReference>
<gene>
    <name evidence="1" type="ORF">BDN72DRAFT_247298</name>
</gene>
<sequence length="289" mass="33073">MSPEPLKDSVNLVSETSLSAVLRTLHIVEIVQEILESLHPRVLTSTDYLDFAITWKKTFHRTALTSRAFLEPSLDILWRNIHSIYPLLKLLPLEDFQHRNGEYILNRLRPDTTSNNWHRIQSYARRVKTFYHVPTIIYTAELPFHTCNTIPYYFPSLLPNLSTLHINSFDPKSDPILFTIISSPLRHVEICNIKTQDQNLVDSLLICLWEKSLNIEHLTLGGNFPSLCPQLAKHLTGLISLDLMQLVLDEGIFQPTMQKVANLPLLKKLMLNLGGGIGHQLPETAWSII</sequence>